<gene>
    <name evidence="2" type="ORF">LCGC14_2263990</name>
</gene>
<reference evidence="2" key="1">
    <citation type="journal article" date="2015" name="Nature">
        <title>Complex archaea that bridge the gap between prokaryotes and eukaryotes.</title>
        <authorList>
            <person name="Spang A."/>
            <person name="Saw J.H."/>
            <person name="Jorgensen S.L."/>
            <person name="Zaremba-Niedzwiedzka K."/>
            <person name="Martijn J."/>
            <person name="Lind A.E."/>
            <person name="van Eijk R."/>
            <person name="Schleper C."/>
            <person name="Guy L."/>
            <person name="Ettema T.J."/>
        </authorList>
    </citation>
    <scope>NUCLEOTIDE SEQUENCE</scope>
</reference>
<dbReference type="AlphaFoldDB" id="A0A0F9CYU3"/>
<comment type="caution">
    <text evidence="2">The sequence shown here is derived from an EMBL/GenBank/DDBJ whole genome shotgun (WGS) entry which is preliminary data.</text>
</comment>
<dbReference type="EMBL" id="LAZR01031149">
    <property type="protein sequence ID" value="KKL54578.1"/>
    <property type="molecule type" value="Genomic_DNA"/>
</dbReference>
<name>A0A0F9CYU3_9ZZZZ</name>
<accession>A0A0F9CYU3</accession>
<evidence type="ECO:0000313" key="2">
    <source>
        <dbReference type="EMBL" id="KKL54578.1"/>
    </source>
</evidence>
<organism evidence="2">
    <name type="scientific">marine sediment metagenome</name>
    <dbReference type="NCBI Taxonomy" id="412755"/>
    <lineage>
        <taxon>unclassified sequences</taxon>
        <taxon>metagenomes</taxon>
        <taxon>ecological metagenomes</taxon>
    </lineage>
</organism>
<protein>
    <submittedName>
        <fullName evidence="2">Uncharacterized protein</fullName>
    </submittedName>
</protein>
<feature type="compositionally biased region" description="Basic and acidic residues" evidence="1">
    <location>
        <begin position="29"/>
        <end position="45"/>
    </location>
</feature>
<evidence type="ECO:0000256" key="1">
    <source>
        <dbReference type="SAM" id="MobiDB-lite"/>
    </source>
</evidence>
<feature type="region of interest" description="Disordered" evidence="1">
    <location>
        <begin position="26"/>
        <end position="45"/>
    </location>
</feature>
<sequence>MLYGELNALIESGTYDSKLPFPPYVSAQRTERKKASDKAMKDAHRDDERRLRDAFKDDTRIYIEDSLGRTITDAQFEAMFMEAWDDGHASGYYEVLYALERYIGVVGEFVGSNG</sequence>
<proteinExistence type="predicted"/>